<evidence type="ECO:0000256" key="3">
    <source>
        <dbReference type="SAM" id="MobiDB-lite"/>
    </source>
</evidence>
<dbReference type="OrthoDB" id="6343684at2759"/>
<dbReference type="InterPro" id="IPR031311">
    <property type="entry name" value="CHIT_BIND_RR_consensus"/>
</dbReference>
<dbReference type="Pfam" id="PF00379">
    <property type="entry name" value="Chitin_bind_4"/>
    <property type="match status" value="9"/>
</dbReference>
<dbReference type="GO" id="GO:0008010">
    <property type="term" value="F:structural constituent of chitin-based larval cuticle"/>
    <property type="evidence" value="ECO:0007669"/>
    <property type="project" value="TreeGrafter"/>
</dbReference>
<organism evidence="5 6">
    <name type="scientific">Lucilia cuprina</name>
    <name type="common">Green bottle fly</name>
    <name type="synonym">Australian sheep blowfly</name>
    <dbReference type="NCBI Taxonomy" id="7375"/>
    <lineage>
        <taxon>Eukaryota</taxon>
        <taxon>Metazoa</taxon>
        <taxon>Ecdysozoa</taxon>
        <taxon>Arthropoda</taxon>
        <taxon>Hexapoda</taxon>
        <taxon>Insecta</taxon>
        <taxon>Pterygota</taxon>
        <taxon>Neoptera</taxon>
        <taxon>Endopterygota</taxon>
        <taxon>Diptera</taxon>
        <taxon>Brachycera</taxon>
        <taxon>Muscomorpha</taxon>
        <taxon>Oestroidea</taxon>
        <taxon>Calliphoridae</taxon>
        <taxon>Luciliinae</taxon>
        <taxon>Lucilia</taxon>
    </lineage>
</organism>
<dbReference type="OMA" id="DFQWISP"/>
<evidence type="ECO:0000256" key="1">
    <source>
        <dbReference type="ARBA" id="ARBA00022460"/>
    </source>
</evidence>
<keyword evidence="4" id="KW-0732">Signal</keyword>
<feature type="signal peptide" evidence="4">
    <location>
        <begin position="1"/>
        <end position="17"/>
    </location>
</feature>
<dbReference type="AlphaFoldDB" id="A0A0L0CN52"/>
<evidence type="ECO:0000313" key="6">
    <source>
        <dbReference type="Proteomes" id="UP000037069"/>
    </source>
</evidence>
<reference evidence="5 6" key="1">
    <citation type="journal article" date="2015" name="Nat. Commun.">
        <title>Lucilia cuprina genome unlocks parasitic fly biology to underpin future interventions.</title>
        <authorList>
            <person name="Anstead C.A."/>
            <person name="Korhonen P.K."/>
            <person name="Young N.D."/>
            <person name="Hall R.S."/>
            <person name="Jex A.R."/>
            <person name="Murali S.C."/>
            <person name="Hughes D.S."/>
            <person name="Lee S.F."/>
            <person name="Perry T."/>
            <person name="Stroehlein A.J."/>
            <person name="Ansell B.R."/>
            <person name="Breugelmans B."/>
            <person name="Hofmann A."/>
            <person name="Qu J."/>
            <person name="Dugan S."/>
            <person name="Lee S.L."/>
            <person name="Chao H."/>
            <person name="Dinh H."/>
            <person name="Han Y."/>
            <person name="Doddapaneni H.V."/>
            <person name="Worley K.C."/>
            <person name="Muzny D.M."/>
            <person name="Ioannidis P."/>
            <person name="Waterhouse R.M."/>
            <person name="Zdobnov E.M."/>
            <person name="James P.J."/>
            <person name="Bagnall N.H."/>
            <person name="Kotze A.C."/>
            <person name="Gibbs R.A."/>
            <person name="Richards S."/>
            <person name="Batterham P."/>
            <person name="Gasser R.B."/>
        </authorList>
    </citation>
    <scope>NUCLEOTIDE SEQUENCE [LARGE SCALE GENOMIC DNA]</scope>
    <source>
        <strain evidence="5 6">LS</strain>
        <tissue evidence="5">Full body</tissue>
    </source>
</reference>
<dbReference type="GO" id="GO:0062129">
    <property type="term" value="C:chitin-based extracellular matrix"/>
    <property type="evidence" value="ECO:0007669"/>
    <property type="project" value="TreeGrafter"/>
</dbReference>
<dbReference type="PROSITE" id="PS00233">
    <property type="entry name" value="CHIT_BIND_RR_1"/>
    <property type="match status" value="9"/>
</dbReference>
<dbReference type="InterPro" id="IPR050468">
    <property type="entry name" value="Cuticle_Struct_Prot"/>
</dbReference>
<dbReference type="EMBL" id="JRES01000171">
    <property type="protein sequence ID" value="KNC33642.1"/>
    <property type="molecule type" value="Genomic_DNA"/>
</dbReference>
<accession>A0A0L0CN52</accession>
<dbReference type="PANTHER" id="PTHR10380">
    <property type="entry name" value="CUTICLE PROTEIN"/>
    <property type="match status" value="1"/>
</dbReference>
<proteinExistence type="predicted"/>
<gene>
    <name evidence="5" type="ORF">FF38_08741</name>
</gene>
<keyword evidence="6" id="KW-1185">Reference proteome</keyword>
<evidence type="ECO:0000313" key="5">
    <source>
        <dbReference type="EMBL" id="KNC33642.1"/>
    </source>
</evidence>
<evidence type="ECO:0000256" key="2">
    <source>
        <dbReference type="PROSITE-ProRule" id="PRU00497"/>
    </source>
</evidence>
<dbReference type="InterPro" id="IPR000618">
    <property type="entry name" value="Insect_cuticle"/>
</dbReference>
<protein>
    <submittedName>
        <fullName evidence="5">Larval cuticle protein 1</fullName>
    </submittedName>
</protein>
<sequence length="1038" mass="112103">MFKFVVICALLATAATAQRHGHGHGFGNSNRGVSKSSDDVHAEIVSADSDVRADGFDYHLETTNAISAKASGDAYGNVHGDFQWISPEGEHVAVSYVADENGYQPNSDVLPTPHPIPEAILKSLEYIRTHPPKEETHRGFGLNLRSLNKTNQSNMFKFVVICALLATAATAQRHGHGHNQPRGFANNRAATKSVSASSDDVHAEIISAASDVRPEGFDYHLETTNGISAKSSGDAYGNVRGDFQWISPEGEHVAVSYVADENGYQPNSDVLPTPHPIPEAILKSLEYIRTHPPKEETIIKQNTPTNKTKMFKFVVICALLATAATAQRHGHGHNQPRGFSNNRAATKSVSASSDDVHAEIISAASDVRPEGFDYHLETTNGISAKSSGDAYGNVRGDFQWISPEGEHIALSYVADENGYQPNSDVLPTPHPIPEAILKSLEYIRTHPPKEEVVVVLAFVAFVSAQHHGFGGHSVSHGSGEDAHAEIKSLDSEVLPDGFHYAYETSNHIKAVASGDEHGNMRGDFEWVSPEGEHIAVKYVADEYGYQPSSDVLPTPPPIPALIAFAAADSDDAHAEVTNLKSDVRADGFESVLDTSNHIHQAASGDEHGNIHGDFEWVSPEGEHVKVSYVADENGYQPSGDVFLLAALIACAAAGNPEDEHAEATLLKSDVRADGFDSALETTNHIHQVASGDEHGNIHGDFEWVSPEGQHVAVKYVADENGYQPVSDVLPTPHPIPFLLAVLIACAAAGNPEDEHAEATLLKSDVRADGFDSALETTNHIHQVASGDEHGNIHGDFEWVSPEGEHVAVKYVADENGYQPSSDFLLAALIACAAAGNPEDEHAEATLLKSDVRADGFDSALETTNHIHQVASGDEHGNIHGDFEWVSPEGEHVAVKYVADENGYQPSSDHQLELTPNIYNMFKYLLIAALLACAYAESDEVHAEVKVLDSDVRPDGFEYHLETSNSINTGASGDEHGNIHGHYEYTSPEGEHIKVEYVADENGYQPSSNVLPTPPPVPAEIVKALEYLRSHPAFEEKHH</sequence>
<evidence type="ECO:0000256" key="4">
    <source>
        <dbReference type="SAM" id="SignalP"/>
    </source>
</evidence>
<name>A0A0L0CN52_LUCCU</name>
<keyword evidence="1 2" id="KW-0193">Cuticle</keyword>
<dbReference type="PANTHER" id="PTHR10380:SF237">
    <property type="entry name" value="CUTICULAR PROTEIN 65AU, ISOFORM A-RELATED"/>
    <property type="match status" value="1"/>
</dbReference>
<dbReference type="PROSITE" id="PS51155">
    <property type="entry name" value="CHIT_BIND_RR_2"/>
    <property type="match status" value="9"/>
</dbReference>
<feature type="region of interest" description="Disordered" evidence="3">
    <location>
        <begin position="20"/>
        <end position="39"/>
    </location>
</feature>
<comment type="caution">
    <text evidence="5">The sequence shown here is derived from an EMBL/GenBank/DDBJ whole genome shotgun (WGS) entry which is preliminary data.</text>
</comment>
<dbReference type="Proteomes" id="UP000037069">
    <property type="component" value="Unassembled WGS sequence"/>
</dbReference>
<feature type="chain" id="PRO_5005536329" evidence="4">
    <location>
        <begin position="18"/>
        <end position="1038"/>
    </location>
</feature>